<dbReference type="Proteomes" id="UP001600064">
    <property type="component" value="Unassembled WGS sequence"/>
</dbReference>
<dbReference type="InterPro" id="IPR023753">
    <property type="entry name" value="FAD/NAD-binding_dom"/>
</dbReference>
<dbReference type="Pfam" id="PF07992">
    <property type="entry name" value="Pyr_redox_2"/>
    <property type="match status" value="1"/>
</dbReference>
<evidence type="ECO:0000256" key="3">
    <source>
        <dbReference type="ARBA" id="ARBA00022827"/>
    </source>
</evidence>
<dbReference type="GeneID" id="98125353"/>
<organism evidence="6 7">
    <name type="scientific">Remersonia thermophila</name>
    <dbReference type="NCBI Taxonomy" id="72144"/>
    <lineage>
        <taxon>Eukaryota</taxon>
        <taxon>Fungi</taxon>
        <taxon>Dikarya</taxon>
        <taxon>Ascomycota</taxon>
        <taxon>Pezizomycotina</taxon>
        <taxon>Sordariomycetes</taxon>
        <taxon>Sordariomycetidae</taxon>
        <taxon>Sordariales</taxon>
        <taxon>Sordariales incertae sedis</taxon>
        <taxon>Remersonia</taxon>
    </lineage>
</organism>
<accession>A0ABR4D9B4</accession>
<dbReference type="PANTHER" id="PTHR43735">
    <property type="entry name" value="APOPTOSIS-INDUCING FACTOR 1"/>
    <property type="match status" value="1"/>
</dbReference>
<keyword evidence="3" id="KW-0274">FAD</keyword>
<reference evidence="6 7" key="1">
    <citation type="journal article" date="2024" name="Commun. Biol.">
        <title>Comparative genomic analysis of thermophilic fungi reveals convergent evolutionary adaptations and gene losses.</title>
        <authorList>
            <person name="Steindorff A.S."/>
            <person name="Aguilar-Pontes M.V."/>
            <person name="Robinson A.J."/>
            <person name="Andreopoulos B."/>
            <person name="LaButti K."/>
            <person name="Kuo A."/>
            <person name="Mondo S."/>
            <person name="Riley R."/>
            <person name="Otillar R."/>
            <person name="Haridas S."/>
            <person name="Lipzen A."/>
            <person name="Grimwood J."/>
            <person name="Schmutz J."/>
            <person name="Clum A."/>
            <person name="Reid I.D."/>
            <person name="Moisan M.C."/>
            <person name="Butler G."/>
            <person name="Nguyen T.T.M."/>
            <person name="Dewar K."/>
            <person name="Conant G."/>
            <person name="Drula E."/>
            <person name="Henrissat B."/>
            <person name="Hansel C."/>
            <person name="Singer S."/>
            <person name="Hutchinson M.I."/>
            <person name="de Vries R.P."/>
            <person name="Natvig D.O."/>
            <person name="Powell A.J."/>
            <person name="Tsang A."/>
            <person name="Grigoriev I.V."/>
        </authorList>
    </citation>
    <scope>NUCLEOTIDE SEQUENCE [LARGE SCALE GENOMIC DNA]</scope>
    <source>
        <strain evidence="6 7">ATCC 22073</strain>
    </source>
</reference>
<evidence type="ECO:0000256" key="2">
    <source>
        <dbReference type="ARBA" id="ARBA00022630"/>
    </source>
</evidence>
<comment type="similarity">
    <text evidence="1">Belongs to the FAD-dependent oxidoreductase family.</text>
</comment>
<keyword evidence="7" id="KW-1185">Reference proteome</keyword>
<evidence type="ECO:0000313" key="6">
    <source>
        <dbReference type="EMBL" id="KAL2266964.1"/>
    </source>
</evidence>
<dbReference type="RefSeq" id="XP_070865691.1">
    <property type="nucleotide sequence ID" value="XM_071010709.1"/>
</dbReference>
<protein>
    <recommendedName>
        <fullName evidence="5">FAD/NAD(P)-binding domain-containing protein</fullName>
    </recommendedName>
</protein>
<dbReference type="SUPFAM" id="SSF51905">
    <property type="entry name" value="FAD/NAD(P)-binding domain"/>
    <property type="match status" value="2"/>
</dbReference>
<feature type="domain" description="FAD/NAD(P)-binding" evidence="5">
    <location>
        <begin position="11"/>
        <end position="323"/>
    </location>
</feature>
<dbReference type="Gene3D" id="3.50.50.100">
    <property type="match status" value="1"/>
</dbReference>
<name>A0ABR4D9B4_9PEZI</name>
<evidence type="ECO:0000313" key="7">
    <source>
        <dbReference type="Proteomes" id="UP001600064"/>
    </source>
</evidence>
<evidence type="ECO:0000256" key="1">
    <source>
        <dbReference type="ARBA" id="ARBA00006442"/>
    </source>
</evidence>
<evidence type="ECO:0000256" key="4">
    <source>
        <dbReference type="ARBA" id="ARBA00023002"/>
    </source>
</evidence>
<keyword evidence="2" id="KW-0285">Flavoprotein</keyword>
<keyword evidence="4" id="KW-0560">Oxidoreductase</keyword>
<dbReference type="PRINTS" id="PR00368">
    <property type="entry name" value="FADPNR"/>
</dbReference>
<dbReference type="InterPro" id="IPR036188">
    <property type="entry name" value="FAD/NAD-bd_sf"/>
</dbReference>
<proteinExistence type="inferred from homology"/>
<sequence length="406" mass="44488">MHEPNDANRPTVVILGGSFAGLHVAHFLLKKAINVKVIVVSKNSHFYWNLASPRVIAGRLDPDRLLVPIRAALIRYPEDAWELVVGAARGVDFAEKKASVAVGASGSNGADLLRTLRYDQLVIATGARLIYDVVVRAPWKAVSTAEDLRERLRAFAAAAAEARHITICGAGGTGVELAGELGAAYGGRGDKEIHLMCRGERLGIGDAVARAAARELRRLGVVIHYKTCVTGVMAISPLAPEEVRNRWHLVLNDSDEVWQTDLYLPTTGLEPNTDFLPEERLAEGGLFDPRPVKVDRFLRVHGTADAWACGDVISRPRASYRATRSQANAVARNVLAALDGQDPAPWEKDRWDVFACAIGPRGGVGHINGRYPLPRFLVRRKKSRDLGMRNMKKYIDGSVTEDRAWF</sequence>
<dbReference type="PANTHER" id="PTHR43735:SF3">
    <property type="entry name" value="FERROPTOSIS SUPPRESSOR PROTEIN 1"/>
    <property type="match status" value="1"/>
</dbReference>
<gene>
    <name evidence="6" type="ORF">VTJ83DRAFT_4241</name>
</gene>
<dbReference type="EMBL" id="JAZGUE010000004">
    <property type="protein sequence ID" value="KAL2266964.1"/>
    <property type="molecule type" value="Genomic_DNA"/>
</dbReference>
<evidence type="ECO:0000259" key="5">
    <source>
        <dbReference type="Pfam" id="PF07992"/>
    </source>
</evidence>
<comment type="caution">
    <text evidence="6">The sequence shown here is derived from an EMBL/GenBank/DDBJ whole genome shotgun (WGS) entry which is preliminary data.</text>
</comment>